<evidence type="ECO:0000313" key="1">
    <source>
        <dbReference type="EMBL" id="KAK7382273.1"/>
    </source>
</evidence>
<protein>
    <submittedName>
        <fullName evidence="1">Uncharacterized protein</fullName>
    </submittedName>
</protein>
<dbReference type="AlphaFoldDB" id="A0AAN9P4I3"/>
<accession>A0AAN9P4I3</accession>
<sequence>MSVRWWQKARSSTRERSKLLEGYMRSLCLRGLQSGVVMVLRELYRSTTPIDRGNFDVEKSLYKGKLILVEEIPDNEEESPSLGANDGSNGVVNTKGVIYLE</sequence>
<dbReference type="Proteomes" id="UP001374584">
    <property type="component" value="Unassembled WGS sequence"/>
</dbReference>
<proteinExistence type="predicted"/>
<evidence type="ECO:0000313" key="2">
    <source>
        <dbReference type="Proteomes" id="UP001374584"/>
    </source>
</evidence>
<dbReference type="EMBL" id="JAYMYR010000001">
    <property type="protein sequence ID" value="KAK7382273.1"/>
    <property type="molecule type" value="Genomic_DNA"/>
</dbReference>
<comment type="caution">
    <text evidence="1">The sequence shown here is derived from an EMBL/GenBank/DDBJ whole genome shotgun (WGS) entry which is preliminary data.</text>
</comment>
<organism evidence="1 2">
    <name type="scientific">Phaseolus coccineus</name>
    <name type="common">Scarlet runner bean</name>
    <name type="synonym">Phaseolus multiflorus</name>
    <dbReference type="NCBI Taxonomy" id="3886"/>
    <lineage>
        <taxon>Eukaryota</taxon>
        <taxon>Viridiplantae</taxon>
        <taxon>Streptophyta</taxon>
        <taxon>Embryophyta</taxon>
        <taxon>Tracheophyta</taxon>
        <taxon>Spermatophyta</taxon>
        <taxon>Magnoliopsida</taxon>
        <taxon>eudicotyledons</taxon>
        <taxon>Gunneridae</taxon>
        <taxon>Pentapetalae</taxon>
        <taxon>rosids</taxon>
        <taxon>fabids</taxon>
        <taxon>Fabales</taxon>
        <taxon>Fabaceae</taxon>
        <taxon>Papilionoideae</taxon>
        <taxon>50 kb inversion clade</taxon>
        <taxon>NPAAA clade</taxon>
        <taxon>indigoferoid/millettioid clade</taxon>
        <taxon>Phaseoleae</taxon>
        <taxon>Phaseolus</taxon>
    </lineage>
</organism>
<keyword evidence="2" id="KW-1185">Reference proteome</keyword>
<gene>
    <name evidence="1" type="ORF">VNO80_01087</name>
</gene>
<name>A0AAN9P4I3_PHACN</name>
<reference evidence="1 2" key="1">
    <citation type="submission" date="2024-01" db="EMBL/GenBank/DDBJ databases">
        <title>The genomes of 5 underutilized Papilionoideae crops provide insights into root nodulation and disease resistanc.</title>
        <authorList>
            <person name="Jiang F."/>
        </authorList>
    </citation>
    <scope>NUCLEOTIDE SEQUENCE [LARGE SCALE GENOMIC DNA]</scope>
    <source>
        <strain evidence="1">JINMINGXINNONG_FW02</strain>
        <tissue evidence="1">Leaves</tissue>
    </source>
</reference>